<dbReference type="Proteomes" id="UP000254893">
    <property type="component" value="Unassembled WGS sequence"/>
</dbReference>
<dbReference type="EMBL" id="UGYW01000002">
    <property type="protein sequence ID" value="SUJ29063.1"/>
    <property type="molecule type" value="Genomic_DNA"/>
</dbReference>
<accession>A0A380CU59</accession>
<dbReference type="Gene3D" id="2.60.40.1120">
    <property type="entry name" value="Carboxypeptidase-like, regulatory domain"/>
    <property type="match status" value="1"/>
</dbReference>
<evidence type="ECO:0000313" key="1">
    <source>
        <dbReference type="EMBL" id="SUJ29063.1"/>
    </source>
</evidence>
<protein>
    <submittedName>
        <fullName evidence="1">Uncharacterized protein</fullName>
    </submittedName>
</protein>
<dbReference type="SUPFAM" id="SSF49452">
    <property type="entry name" value="Starch-binding domain-like"/>
    <property type="match status" value="1"/>
</dbReference>
<dbReference type="RefSeq" id="WP_115171714.1">
    <property type="nucleotide sequence ID" value="NZ_UGYW01000002.1"/>
</dbReference>
<dbReference type="GO" id="GO:0030246">
    <property type="term" value="F:carbohydrate binding"/>
    <property type="evidence" value="ECO:0007669"/>
    <property type="project" value="InterPro"/>
</dbReference>
<name>A0A380CU59_SPHSI</name>
<gene>
    <name evidence="1" type="ORF">NCTC11388_04519</name>
</gene>
<evidence type="ECO:0000313" key="2">
    <source>
        <dbReference type="Proteomes" id="UP000254893"/>
    </source>
</evidence>
<dbReference type="Pfam" id="PF13715">
    <property type="entry name" value="CarbopepD_reg_2"/>
    <property type="match status" value="1"/>
</dbReference>
<dbReference type="AlphaFoldDB" id="A0A380CU59"/>
<dbReference type="InterPro" id="IPR013784">
    <property type="entry name" value="Carb-bd-like_fold"/>
</dbReference>
<reference evidence="1 2" key="1">
    <citation type="submission" date="2018-06" db="EMBL/GenBank/DDBJ databases">
        <authorList>
            <consortium name="Pathogen Informatics"/>
            <person name="Doyle S."/>
        </authorList>
    </citation>
    <scope>NUCLEOTIDE SEQUENCE [LARGE SCALE GENOMIC DNA]</scope>
    <source>
        <strain evidence="1 2">NCTC11388</strain>
    </source>
</reference>
<sequence>MRNTLYVLFFLLGCFQLGYAQEKAQLRGTLVDEKNKTPLVGVVVSLEQNKQSATTNTDGAFIFVNLEAGEDQLVINSAGIRPYRMSVSLTAGENKTLPVITLVQENQIDIQTILGVIDDDVLNDDGDIHGQDIRSSVILSNDLYLNKVGFKLSPFRFRVRGYDNFFEQTYVNGVLANDQYRRVFNFASIGALNDMTRNGDVVNYNNSGNFTFGAIGGAENINMRASSYAKGGKITGSYTNRNYYARGMFSYSTGLMDNGWAFTGAIGGRYADKGFIEGTSYNNVSYAFSAEKQWADGAHSLSFVTYGSPVVRGQQGASFQEAYDLLDNNMYNPNWGYQDGKVRNSRMVTAYDPTAVLSHIWKIDEKTTLTSGGLLHYGRYASSALNWYNAIDPRPDYYRYLPSYFAMDPANTDQFTYNYYRDLWTSNNTDVTQVNWDEMYRQNMDPENRRKYNGAALYMVEKRHSDLLEGTISSTFNKLYDNNMRLTAGVEARKTRSYQYKTVEDLLGADYVLDKDKFAERDNPGNEDVKQNDLLFPDRKAYVDDIFGYDFDIDVQSVNAWVMNQYQTSSIDFHYGTKLTYTDFQRNGNMKNGRFPNSSYGKGAKYHFFDYTLKGGLTYKINGRHYLSANTSYSTEAPIPDRAYVMPRVTDQVVKGLTSSKIFAADINYIFSMPRLSGRLSVFQTNFYDQLERMAYYHDSERTFVFHNLTGVDRVHRGVEAAATYRLDDNWSFDFIGTMGEYYYSNNPLGIMNSENGKLVDIEEKVYMKDLYVSGTPQFAGVLAARYFYKYWFFEVSANAVGRNYLSASAMRRLASNYVNINPYDEDSFNAYKTLTSQERLDDVVTMDASIGKMFYLKNRRALNFNFSVINLLNNKNIRTGGYEQGRLDTTYPNRFASRYFYMQGMNIFLNVSYRF</sequence>
<dbReference type="SUPFAM" id="SSF56935">
    <property type="entry name" value="Porins"/>
    <property type="match status" value="1"/>
</dbReference>
<proteinExistence type="predicted"/>
<organism evidence="1 2">
    <name type="scientific">Sphingobacterium spiritivorum</name>
    <name type="common">Flavobacterium spiritivorum</name>
    <dbReference type="NCBI Taxonomy" id="258"/>
    <lineage>
        <taxon>Bacteria</taxon>
        <taxon>Pseudomonadati</taxon>
        <taxon>Bacteroidota</taxon>
        <taxon>Sphingobacteriia</taxon>
        <taxon>Sphingobacteriales</taxon>
        <taxon>Sphingobacteriaceae</taxon>
        <taxon>Sphingobacterium</taxon>
    </lineage>
</organism>